<dbReference type="PANTHER" id="PTHR33048">
    <property type="entry name" value="PTH11-LIKE INTEGRAL MEMBRANE PROTEIN (AFU_ORTHOLOGUE AFUA_5G11245)"/>
    <property type="match status" value="1"/>
</dbReference>
<keyword evidence="2 6" id="KW-0812">Transmembrane</keyword>
<accession>A0A6A6V893</accession>
<keyword evidence="4 6" id="KW-0472">Membrane</keyword>
<protein>
    <recommendedName>
        <fullName evidence="7">Rhodopsin domain-containing protein</fullName>
    </recommendedName>
</protein>
<dbReference type="GO" id="GO:0016020">
    <property type="term" value="C:membrane"/>
    <property type="evidence" value="ECO:0007669"/>
    <property type="project" value="UniProtKB-SubCell"/>
</dbReference>
<evidence type="ECO:0000256" key="6">
    <source>
        <dbReference type="SAM" id="Phobius"/>
    </source>
</evidence>
<keyword evidence="9" id="KW-1185">Reference proteome</keyword>
<organism evidence="8 9">
    <name type="scientific">Sporormia fimetaria CBS 119925</name>
    <dbReference type="NCBI Taxonomy" id="1340428"/>
    <lineage>
        <taxon>Eukaryota</taxon>
        <taxon>Fungi</taxon>
        <taxon>Dikarya</taxon>
        <taxon>Ascomycota</taxon>
        <taxon>Pezizomycotina</taxon>
        <taxon>Dothideomycetes</taxon>
        <taxon>Pleosporomycetidae</taxon>
        <taxon>Pleosporales</taxon>
        <taxon>Sporormiaceae</taxon>
        <taxon>Sporormia</taxon>
    </lineage>
</organism>
<evidence type="ECO:0000256" key="4">
    <source>
        <dbReference type="ARBA" id="ARBA00023136"/>
    </source>
</evidence>
<feature type="transmembrane region" description="Helical" evidence="6">
    <location>
        <begin position="50"/>
        <end position="72"/>
    </location>
</feature>
<proteinExistence type="inferred from homology"/>
<evidence type="ECO:0000256" key="1">
    <source>
        <dbReference type="ARBA" id="ARBA00004141"/>
    </source>
</evidence>
<feature type="domain" description="Rhodopsin" evidence="7">
    <location>
        <begin position="16"/>
        <end position="99"/>
    </location>
</feature>
<evidence type="ECO:0000313" key="9">
    <source>
        <dbReference type="Proteomes" id="UP000799440"/>
    </source>
</evidence>
<sequence>MAGPACAGKEGINLRVSVATGVFNVVSDLYILILPLPAVRKLKLSPRRKLGVYLIFSTGGLACIASILTLAFRSKNYGTADITVDSVPTMIFKYVQPQTHNLKCANRTAVPSN</sequence>
<dbReference type="EMBL" id="MU006581">
    <property type="protein sequence ID" value="KAF2745750.1"/>
    <property type="molecule type" value="Genomic_DNA"/>
</dbReference>
<feature type="transmembrane region" description="Helical" evidence="6">
    <location>
        <begin position="18"/>
        <end position="38"/>
    </location>
</feature>
<dbReference type="Pfam" id="PF20684">
    <property type="entry name" value="Fung_rhodopsin"/>
    <property type="match status" value="1"/>
</dbReference>
<dbReference type="AlphaFoldDB" id="A0A6A6V893"/>
<reference evidence="8" key="1">
    <citation type="journal article" date="2020" name="Stud. Mycol.">
        <title>101 Dothideomycetes genomes: a test case for predicting lifestyles and emergence of pathogens.</title>
        <authorList>
            <person name="Haridas S."/>
            <person name="Albert R."/>
            <person name="Binder M."/>
            <person name="Bloem J."/>
            <person name="Labutti K."/>
            <person name="Salamov A."/>
            <person name="Andreopoulos B."/>
            <person name="Baker S."/>
            <person name="Barry K."/>
            <person name="Bills G."/>
            <person name="Bluhm B."/>
            <person name="Cannon C."/>
            <person name="Castanera R."/>
            <person name="Culley D."/>
            <person name="Daum C."/>
            <person name="Ezra D."/>
            <person name="Gonzalez J."/>
            <person name="Henrissat B."/>
            <person name="Kuo A."/>
            <person name="Liang C."/>
            <person name="Lipzen A."/>
            <person name="Lutzoni F."/>
            <person name="Magnuson J."/>
            <person name="Mondo S."/>
            <person name="Nolan M."/>
            <person name="Ohm R."/>
            <person name="Pangilinan J."/>
            <person name="Park H.-J."/>
            <person name="Ramirez L."/>
            <person name="Alfaro M."/>
            <person name="Sun H."/>
            <person name="Tritt A."/>
            <person name="Yoshinaga Y."/>
            <person name="Zwiers L.-H."/>
            <person name="Turgeon B."/>
            <person name="Goodwin S."/>
            <person name="Spatafora J."/>
            <person name="Crous P."/>
            <person name="Grigoriev I."/>
        </authorList>
    </citation>
    <scope>NUCLEOTIDE SEQUENCE</scope>
    <source>
        <strain evidence="8">CBS 119925</strain>
    </source>
</reference>
<dbReference type="PANTHER" id="PTHR33048:SF158">
    <property type="entry name" value="MEMBRANE PROTEIN PTH11-LIKE, PUTATIVE-RELATED"/>
    <property type="match status" value="1"/>
</dbReference>
<evidence type="ECO:0000256" key="3">
    <source>
        <dbReference type="ARBA" id="ARBA00022989"/>
    </source>
</evidence>
<dbReference type="Proteomes" id="UP000799440">
    <property type="component" value="Unassembled WGS sequence"/>
</dbReference>
<comment type="subcellular location">
    <subcellularLocation>
        <location evidence="1">Membrane</location>
        <topology evidence="1">Multi-pass membrane protein</topology>
    </subcellularLocation>
</comment>
<evidence type="ECO:0000313" key="8">
    <source>
        <dbReference type="EMBL" id="KAF2745750.1"/>
    </source>
</evidence>
<dbReference type="InterPro" id="IPR052337">
    <property type="entry name" value="SAT4-like"/>
</dbReference>
<evidence type="ECO:0000259" key="7">
    <source>
        <dbReference type="Pfam" id="PF20684"/>
    </source>
</evidence>
<comment type="similarity">
    <text evidence="5">Belongs to the SAT4 family.</text>
</comment>
<evidence type="ECO:0000256" key="5">
    <source>
        <dbReference type="ARBA" id="ARBA00038359"/>
    </source>
</evidence>
<evidence type="ECO:0000256" key="2">
    <source>
        <dbReference type="ARBA" id="ARBA00022692"/>
    </source>
</evidence>
<gene>
    <name evidence="8" type="ORF">M011DRAFT_405812</name>
</gene>
<dbReference type="OrthoDB" id="444631at2759"/>
<name>A0A6A6V893_9PLEO</name>
<dbReference type="InterPro" id="IPR049326">
    <property type="entry name" value="Rhodopsin_dom_fungi"/>
</dbReference>
<keyword evidence="3 6" id="KW-1133">Transmembrane helix</keyword>